<dbReference type="AlphaFoldDB" id="A0A087E325"/>
<protein>
    <submittedName>
        <fullName evidence="2">Uncharacterized protein</fullName>
    </submittedName>
</protein>
<reference evidence="2 3" key="1">
    <citation type="submission" date="2014-03" db="EMBL/GenBank/DDBJ databases">
        <title>Genomics of Bifidobacteria.</title>
        <authorList>
            <person name="Ventura M."/>
            <person name="Milani C."/>
            <person name="Lugli G.A."/>
        </authorList>
    </citation>
    <scope>NUCLEOTIDE SEQUENCE [LARGE SCALE GENOMIC DNA]</scope>
    <source>
        <strain evidence="2 3">LMG 21395</strain>
    </source>
</reference>
<evidence type="ECO:0000313" key="3">
    <source>
        <dbReference type="Proteomes" id="UP000029003"/>
    </source>
</evidence>
<dbReference type="Proteomes" id="UP000029003">
    <property type="component" value="Unassembled WGS sequence"/>
</dbReference>
<accession>A0A087E325</accession>
<gene>
    <name evidence="2" type="ORF">THER5_1920</name>
</gene>
<organism evidence="2 3">
    <name type="scientific">Bifidobacterium thermacidophilum subsp. thermacidophilum</name>
    <dbReference type="NCBI Taxonomy" id="79262"/>
    <lineage>
        <taxon>Bacteria</taxon>
        <taxon>Bacillati</taxon>
        <taxon>Actinomycetota</taxon>
        <taxon>Actinomycetes</taxon>
        <taxon>Bifidobacteriales</taxon>
        <taxon>Bifidobacteriaceae</taxon>
        <taxon>Bifidobacterium</taxon>
    </lineage>
</organism>
<dbReference type="EMBL" id="JGZT01000007">
    <property type="protein sequence ID" value="KFJ02176.1"/>
    <property type="molecule type" value="Genomic_DNA"/>
</dbReference>
<name>A0A087E325_9BIFI</name>
<sequence>MRGSADTCRSSGDTLLRFLLSLLSLSPLPHMQSTQSMLPMSSLRFMPLASLISLIPPPYRPPQSDSWRLNAGNPHNTRFSIDNAVRR</sequence>
<feature type="compositionally biased region" description="Polar residues" evidence="1">
    <location>
        <begin position="63"/>
        <end position="80"/>
    </location>
</feature>
<evidence type="ECO:0000256" key="1">
    <source>
        <dbReference type="SAM" id="MobiDB-lite"/>
    </source>
</evidence>
<feature type="region of interest" description="Disordered" evidence="1">
    <location>
        <begin position="63"/>
        <end position="87"/>
    </location>
</feature>
<proteinExistence type="predicted"/>
<evidence type="ECO:0000313" key="2">
    <source>
        <dbReference type="EMBL" id="KFJ02176.1"/>
    </source>
</evidence>
<comment type="caution">
    <text evidence="2">The sequence shown here is derived from an EMBL/GenBank/DDBJ whole genome shotgun (WGS) entry which is preliminary data.</text>
</comment>